<dbReference type="EMBL" id="JBCGBO010000002">
    <property type="protein sequence ID" value="KAK9223356.1"/>
    <property type="molecule type" value="Genomic_DNA"/>
</dbReference>
<gene>
    <name evidence="1" type="ORF">WN944_011798</name>
</gene>
<protein>
    <submittedName>
        <fullName evidence="1">Uncharacterized protein</fullName>
    </submittedName>
</protein>
<evidence type="ECO:0000313" key="1">
    <source>
        <dbReference type="EMBL" id="KAK9223356.1"/>
    </source>
</evidence>
<comment type="caution">
    <text evidence="1">The sequence shown here is derived from an EMBL/GenBank/DDBJ whole genome shotgun (WGS) entry which is preliminary data.</text>
</comment>
<accession>A0AAP0MWP9</accession>
<proteinExistence type="predicted"/>
<dbReference type="AlphaFoldDB" id="A0AAP0MWP9"/>
<sequence>MSPFQLNLIVSSANVINMDPKLTGTQSKVIFKERQQDSLGRFDLQDLDIAAEGRSRIDGGRINNYVKIINHQLTRHYVTLRVPATPFKFQEYPYSRISRSPRG</sequence>
<organism evidence="1 2">
    <name type="scientific">Citrus x changshan-huyou</name>
    <dbReference type="NCBI Taxonomy" id="2935761"/>
    <lineage>
        <taxon>Eukaryota</taxon>
        <taxon>Viridiplantae</taxon>
        <taxon>Streptophyta</taxon>
        <taxon>Embryophyta</taxon>
        <taxon>Tracheophyta</taxon>
        <taxon>Spermatophyta</taxon>
        <taxon>Magnoliopsida</taxon>
        <taxon>eudicotyledons</taxon>
        <taxon>Gunneridae</taxon>
        <taxon>Pentapetalae</taxon>
        <taxon>rosids</taxon>
        <taxon>malvids</taxon>
        <taxon>Sapindales</taxon>
        <taxon>Rutaceae</taxon>
        <taxon>Aurantioideae</taxon>
        <taxon>Citrus</taxon>
    </lineage>
</organism>
<reference evidence="1 2" key="1">
    <citation type="submission" date="2024-05" db="EMBL/GenBank/DDBJ databases">
        <title>Haplotype-resolved chromosome-level genome assembly of Huyou (Citrus changshanensis).</title>
        <authorList>
            <person name="Miao C."/>
            <person name="Chen W."/>
            <person name="Wu Y."/>
            <person name="Wang L."/>
            <person name="Zhao S."/>
            <person name="Grierson D."/>
            <person name="Xu C."/>
            <person name="Chen K."/>
        </authorList>
    </citation>
    <scope>NUCLEOTIDE SEQUENCE [LARGE SCALE GENOMIC DNA]</scope>
    <source>
        <strain evidence="1">01-14</strain>
        <tissue evidence="1">Leaf</tissue>
    </source>
</reference>
<dbReference type="Proteomes" id="UP001428341">
    <property type="component" value="Unassembled WGS sequence"/>
</dbReference>
<name>A0AAP0MWP9_9ROSI</name>
<keyword evidence="2" id="KW-1185">Reference proteome</keyword>
<evidence type="ECO:0000313" key="2">
    <source>
        <dbReference type="Proteomes" id="UP001428341"/>
    </source>
</evidence>